<keyword evidence="5" id="KW-1185">Reference proteome</keyword>
<dbReference type="EC" id="3.5.1.23" evidence="1"/>
<evidence type="ECO:0000313" key="5">
    <source>
        <dbReference type="Proteomes" id="UP000799770"/>
    </source>
</evidence>
<sequence>MNDIDIGRVSTRSNTKSSIHTHDDFQDVPPIYTIDLSLPPEQRYIEVAQELRTVITGLTGLFDQLLDDADLPKRTFHFLARLLFRRVYSKEQHQELRGFHNVTGVPMYLLIAFNVLLDCFMGCTSGGVLLKEPGSNDKRMVHFRTLDWGMPDLREAIVHFEYKTSRNGPVVARVINYVGYVGVVTGVRQGLSVSLNFRPYHNNDGSTLANIKFYGNQLLILLGLRPSISSNIRSLILPNAAQKHRTSRGMLASILNPEHTLADIAHAFPPVPSTACYLTFCDGKQTFVLEKDRVTAKPLVSTSFIATTNHDVSYETSSSGQAAHVAYTKAQKHKFGVGMEEIVAESMQRKECIMANWKKHNGSGKRGRKKNGCVELETLVDWISEYPITNQETHFATIMDPEKGEIAWIRRYDEGEIWEDSSSVGDISTV</sequence>
<dbReference type="Pfam" id="PF15508">
    <property type="entry name" value="NAAA-beta"/>
    <property type="match status" value="1"/>
</dbReference>
<dbReference type="PANTHER" id="PTHR28583:SF1">
    <property type="entry name" value="ACID CERAMIDASE"/>
    <property type="match status" value="1"/>
</dbReference>
<proteinExistence type="predicted"/>
<protein>
    <recommendedName>
        <fullName evidence="1">ceramidase</fullName>
        <ecNumber evidence="1">3.5.1.23</ecNumber>
    </recommendedName>
</protein>
<dbReference type="GO" id="GO:0017040">
    <property type="term" value="F:N-acylsphingosine amidohydrolase activity"/>
    <property type="evidence" value="ECO:0007669"/>
    <property type="project" value="UniProtKB-EC"/>
</dbReference>
<dbReference type="OrthoDB" id="5273684at2759"/>
<gene>
    <name evidence="4" type="ORF">BDV96DRAFT_495668</name>
</gene>
<evidence type="ECO:0000313" key="4">
    <source>
        <dbReference type="EMBL" id="KAF2113778.1"/>
    </source>
</evidence>
<dbReference type="InterPro" id="IPR029130">
    <property type="entry name" value="Acid_ceramidase_N"/>
</dbReference>
<evidence type="ECO:0000256" key="2">
    <source>
        <dbReference type="SAM" id="MobiDB-lite"/>
    </source>
</evidence>
<organism evidence="4 5">
    <name type="scientific">Lophiotrema nucula</name>
    <dbReference type="NCBI Taxonomy" id="690887"/>
    <lineage>
        <taxon>Eukaryota</taxon>
        <taxon>Fungi</taxon>
        <taxon>Dikarya</taxon>
        <taxon>Ascomycota</taxon>
        <taxon>Pezizomycotina</taxon>
        <taxon>Dothideomycetes</taxon>
        <taxon>Pleosporomycetidae</taxon>
        <taxon>Pleosporales</taxon>
        <taxon>Lophiotremataceae</taxon>
        <taxon>Lophiotrema</taxon>
    </lineage>
</organism>
<dbReference type="AlphaFoldDB" id="A0A6A5Z5T8"/>
<feature type="region of interest" description="Disordered" evidence="2">
    <location>
        <begin position="1"/>
        <end position="22"/>
    </location>
</feature>
<dbReference type="PANTHER" id="PTHR28583">
    <property type="entry name" value="ACID AMIDASE"/>
    <property type="match status" value="1"/>
</dbReference>
<dbReference type="Proteomes" id="UP000799770">
    <property type="component" value="Unassembled WGS sequence"/>
</dbReference>
<evidence type="ECO:0000259" key="3">
    <source>
        <dbReference type="Pfam" id="PF15508"/>
    </source>
</evidence>
<name>A0A6A5Z5T8_9PLEO</name>
<feature type="domain" description="Acid ceramidase N-terminal" evidence="3">
    <location>
        <begin position="29"/>
        <end position="81"/>
    </location>
</feature>
<dbReference type="Gene3D" id="3.60.60.10">
    <property type="entry name" value="Penicillin V Acylase, Chain A"/>
    <property type="match status" value="1"/>
</dbReference>
<evidence type="ECO:0000256" key="1">
    <source>
        <dbReference type="ARBA" id="ARBA00011891"/>
    </source>
</evidence>
<dbReference type="EMBL" id="ML977327">
    <property type="protein sequence ID" value="KAF2113778.1"/>
    <property type="molecule type" value="Genomic_DNA"/>
</dbReference>
<reference evidence="4" key="1">
    <citation type="journal article" date="2020" name="Stud. Mycol.">
        <title>101 Dothideomycetes genomes: a test case for predicting lifestyles and emergence of pathogens.</title>
        <authorList>
            <person name="Haridas S."/>
            <person name="Albert R."/>
            <person name="Binder M."/>
            <person name="Bloem J."/>
            <person name="Labutti K."/>
            <person name="Salamov A."/>
            <person name="Andreopoulos B."/>
            <person name="Baker S."/>
            <person name="Barry K."/>
            <person name="Bills G."/>
            <person name="Bluhm B."/>
            <person name="Cannon C."/>
            <person name="Castanera R."/>
            <person name="Culley D."/>
            <person name="Daum C."/>
            <person name="Ezra D."/>
            <person name="Gonzalez J."/>
            <person name="Henrissat B."/>
            <person name="Kuo A."/>
            <person name="Liang C."/>
            <person name="Lipzen A."/>
            <person name="Lutzoni F."/>
            <person name="Magnuson J."/>
            <person name="Mondo S."/>
            <person name="Nolan M."/>
            <person name="Ohm R."/>
            <person name="Pangilinan J."/>
            <person name="Park H.-J."/>
            <person name="Ramirez L."/>
            <person name="Alfaro M."/>
            <person name="Sun H."/>
            <person name="Tritt A."/>
            <person name="Yoshinaga Y."/>
            <person name="Zwiers L.-H."/>
            <person name="Turgeon B."/>
            <person name="Goodwin S."/>
            <person name="Spatafora J."/>
            <person name="Crous P."/>
            <person name="Grigoriev I."/>
        </authorList>
    </citation>
    <scope>NUCLEOTIDE SEQUENCE</scope>
    <source>
        <strain evidence="4">CBS 627.86</strain>
    </source>
</reference>
<accession>A0A6A5Z5T8</accession>